<proteinExistence type="predicted"/>
<accession>A0A914PFR7</accession>
<dbReference type="AlphaFoldDB" id="A0A914PFR7"/>
<evidence type="ECO:0000313" key="2">
    <source>
        <dbReference type="WBParaSite" id="PDA_v2.g1656.t1"/>
    </source>
</evidence>
<name>A0A914PFR7_9BILA</name>
<reference evidence="2" key="1">
    <citation type="submission" date="2022-11" db="UniProtKB">
        <authorList>
            <consortium name="WormBaseParasite"/>
        </authorList>
    </citation>
    <scope>IDENTIFICATION</scope>
</reference>
<keyword evidence="1" id="KW-1185">Reference proteome</keyword>
<dbReference type="Proteomes" id="UP000887578">
    <property type="component" value="Unplaced"/>
</dbReference>
<protein>
    <submittedName>
        <fullName evidence="2">Uncharacterized protein</fullName>
    </submittedName>
</protein>
<sequence length="159" mass="18831">MSYQTDDQIQLYEGVPPIELVQKLSQQYRLLVVLDDLISSVTPEYLNILFTKGCHNWPCSIIYVTQYLFSKETRCIRNNVIYYFILRNNVGLHQTKTLAIQLFNKNWRFMMDAYKDACQEPYSMLMIDNHPQTDDTERLKTSIFAAKGEYLITYRSRDC</sequence>
<dbReference type="WBParaSite" id="PDA_v2.g1656.t1">
    <property type="protein sequence ID" value="PDA_v2.g1656.t1"/>
    <property type="gene ID" value="PDA_v2.g1656"/>
</dbReference>
<organism evidence="1 2">
    <name type="scientific">Panagrolaimus davidi</name>
    <dbReference type="NCBI Taxonomy" id="227884"/>
    <lineage>
        <taxon>Eukaryota</taxon>
        <taxon>Metazoa</taxon>
        <taxon>Ecdysozoa</taxon>
        <taxon>Nematoda</taxon>
        <taxon>Chromadorea</taxon>
        <taxon>Rhabditida</taxon>
        <taxon>Tylenchina</taxon>
        <taxon>Panagrolaimomorpha</taxon>
        <taxon>Panagrolaimoidea</taxon>
        <taxon>Panagrolaimidae</taxon>
        <taxon>Panagrolaimus</taxon>
    </lineage>
</organism>
<evidence type="ECO:0000313" key="1">
    <source>
        <dbReference type="Proteomes" id="UP000887578"/>
    </source>
</evidence>